<reference evidence="2 3" key="1">
    <citation type="submission" date="2021-03" db="EMBL/GenBank/DDBJ databases">
        <title>Actinomadura violae sp. nov., isolated from lichen in Thailand.</title>
        <authorList>
            <person name="Kanchanasin P."/>
            <person name="Saeng-In P."/>
            <person name="Phongsopitanun W."/>
            <person name="Yuki M."/>
            <person name="Kudo T."/>
            <person name="Ohkuma M."/>
            <person name="Tanasupawat S."/>
        </authorList>
    </citation>
    <scope>NUCLEOTIDE SEQUENCE [LARGE SCALE GENOMIC DNA]</scope>
    <source>
        <strain evidence="2 3">LCR2-06</strain>
    </source>
</reference>
<keyword evidence="1" id="KW-0812">Transmembrane</keyword>
<organism evidence="2 3">
    <name type="scientific">Actinomadura violacea</name>
    <dbReference type="NCBI Taxonomy" id="2819934"/>
    <lineage>
        <taxon>Bacteria</taxon>
        <taxon>Bacillati</taxon>
        <taxon>Actinomycetota</taxon>
        <taxon>Actinomycetes</taxon>
        <taxon>Streptosporangiales</taxon>
        <taxon>Thermomonosporaceae</taxon>
        <taxon>Actinomadura</taxon>
    </lineage>
</organism>
<name>A0ABS3RMI5_9ACTN</name>
<dbReference type="EMBL" id="JAGEPF010000006">
    <property type="protein sequence ID" value="MBO2457877.1"/>
    <property type="molecule type" value="Genomic_DNA"/>
</dbReference>
<proteinExistence type="predicted"/>
<keyword evidence="1" id="KW-1133">Transmembrane helix</keyword>
<protein>
    <submittedName>
        <fullName evidence="2">Uncharacterized protein</fullName>
    </submittedName>
</protein>
<dbReference type="Proteomes" id="UP000680206">
    <property type="component" value="Unassembled WGS sequence"/>
</dbReference>
<evidence type="ECO:0000313" key="3">
    <source>
        <dbReference type="Proteomes" id="UP000680206"/>
    </source>
</evidence>
<keyword evidence="1" id="KW-0472">Membrane</keyword>
<dbReference type="RefSeq" id="WP_208239392.1">
    <property type="nucleotide sequence ID" value="NZ_JAGEPF010000006.1"/>
</dbReference>
<evidence type="ECO:0000313" key="2">
    <source>
        <dbReference type="EMBL" id="MBO2457877.1"/>
    </source>
</evidence>
<comment type="caution">
    <text evidence="2">The sequence shown here is derived from an EMBL/GenBank/DDBJ whole genome shotgun (WGS) entry which is preliminary data.</text>
</comment>
<sequence length="113" mass="11887">MTTQPAYAAPNDHVRPVTPFVLSAAMLVSWAMALFNLFVSAMTEAGPDSCGEVSCHGDGKLALVFLAAAGLGPLLTTAAWFFMRPSRAAVRHTLVTAALVVPLLVDAFFVPLV</sequence>
<accession>A0ABS3RMI5</accession>
<feature type="transmembrane region" description="Helical" evidence="1">
    <location>
        <begin position="61"/>
        <end position="82"/>
    </location>
</feature>
<feature type="transmembrane region" description="Helical" evidence="1">
    <location>
        <begin position="20"/>
        <end position="41"/>
    </location>
</feature>
<evidence type="ECO:0000256" key="1">
    <source>
        <dbReference type="SAM" id="Phobius"/>
    </source>
</evidence>
<gene>
    <name evidence="2" type="ORF">J4709_09875</name>
</gene>
<keyword evidence="3" id="KW-1185">Reference proteome</keyword>
<feature type="transmembrane region" description="Helical" evidence="1">
    <location>
        <begin position="94"/>
        <end position="112"/>
    </location>
</feature>